<feature type="region of interest" description="Disordered" evidence="1">
    <location>
        <begin position="94"/>
        <end position="116"/>
    </location>
</feature>
<sequence>METILIMIVVGVISMIFRKTKNNQGQSIRKPFGNRLGDFQTMIKEITDIPKDTMIVQTEKKQGPLQGNQGKLEKEFLQVRQESETGRMGMAAARTQTANGGPINNQEEIKFPLTENPDPRTVISGIIWSEILAEPRSKNPYTVKKRSS</sequence>
<proteinExistence type="predicted"/>
<name>A0A561DT07_9BACI</name>
<accession>A0A561DT07</accession>
<dbReference type="EMBL" id="VIVN01000002">
    <property type="protein sequence ID" value="TWE06491.1"/>
    <property type="molecule type" value="Genomic_DNA"/>
</dbReference>
<organism evidence="2 3">
    <name type="scientific">Neobacillus bataviensis</name>
    <dbReference type="NCBI Taxonomy" id="220685"/>
    <lineage>
        <taxon>Bacteria</taxon>
        <taxon>Bacillati</taxon>
        <taxon>Bacillota</taxon>
        <taxon>Bacilli</taxon>
        <taxon>Bacillales</taxon>
        <taxon>Bacillaceae</taxon>
        <taxon>Neobacillus</taxon>
    </lineage>
</organism>
<keyword evidence="3" id="KW-1185">Reference proteome</keyword>
<dbReference type="RefSeq" id="WP_144563222.1">
    <property type="nucleotide sequence ID" value="NZ_VIVN01000002.1"/>
</dbReference>
<dbReference type="Proteomes" id="UP000319671">
    <property type="component" value="Unassembled WGS sequence"/>
</dbReference>
<evidence type="ECO:0000313" key="3">
    <source>
        <dbReference type="Proteomes" id="UP000319671"/>
    </source>
</evidence>
<reference evidence="2 3" key="1">
    <citation type="submission" date="2019-06" db="EMBL/GenBank/DDBJ databases">
        <title>Sorghum-associated microbial communities from plants grown in Nebraska, USA.</title>
        <authorList>
            <person name="Schachtman D."/>
        </authorList>
    </citation>
    <scope>NUCLEOTIDE SEQUENCE [LARGE SCALE GENOMIC DNA]</scope>
    <source>
        <strain evidence="2 3">2482</strain>
    </source>
</reference>
<evidence type="ECO:0000256" key="1">
    <source>
        <dbReference type="SAM" id="MobiDB-lite"/>
    </source>
</evidence>
<evidence type="ECO:0000313" key="2">
    <source>
        <dbReference type="EMBL" id="TWE06491.1"/>
    </source>
</evidence>
<gene>
    <name evidence="2" type="ORF">FB550_102514</name>
</gene>
<comment type="caution">
    <text evidence="2">The sequence shown here is derived from an EMBL/GenBank/DDBJ whole genome shotgun (WGS) entry which is preliminary data.</text>
</comment>
<feature type="compositionally biased region" description="Polar residues" evidence="1">
    <location>
        <begin position="94"/>
        <end position="106"/>
    </location>
</feature>
<dbReference type="AlphaFoldDB" id="A0A561DT07"/>
<protein>
    <submittedName>
        <fullName evidence="2">Uncharacterized protein</fullName>
    </submittedName>
</protein>